<dbReference type="Pfam" id="PF19273">
    <property type="entry name" value="Exportin-5"/>
    <property type="match status" value="1"/>
</dbReference>
<dbReference type="GO" id="GO:0005634">
    <property type="term" value="C:nucleus"/>
    <property type="evidence" value="ECO:0007669"/>
    <property type="project" value="TreeGrafter"/>
</dbReference>
<accession>A0AAV7RC25</accession>
<evidence type="ECO:0000313" key="4">
    <source>
        <dbReference type="Proteomes" id="UP001066276"/>
    </source>
</evidence>
<dbReference type="Proteomes" id="UP001066276">
    <property type="component" value="Chromosome 5"/>
</dbReference>
<dbReference type="GO" id="GO:0005737">
    <property type="term" value="C:cytoplasm"/>
    <property type="evidence" value="ECO:0007669"/>
    <property type="project" value="TreeGrafter"/>
</dbReference>
<feature type="domain" description="Importin N-terminal" evidence="2">
    <location>
        <begin position="60"/>
        <end position="106"/>
    </location>
</feature>
<evidence type="ECO:0000313" key="3">
    <source>
        <dbReference type="EMBL" id="KAJ1148423.1"/>
    </source>
</evidence>
<dbReference type="GO" id="GO:0005049">
    <property type="term" value="F:nuclear export signal receptor activity"/>
    <property type="evidence" value="ECO:0007669"/>
    <property type="project" value="InterPro"/>
</dbReference>
<organism evidence="3 4">
    <name type="scientific">Pleurodeles waltl</name>
    <name type="common">Iberian ribbed newt</name>
    <dbReference type="NCBI Taxonomy" id="8319"/>
    <lineage>
        <taxon>Eukaryota</taxon>
        <taxon>Metazoa</taxon>
        <taxon>Chordata</taxon>
        <taxon>Craniata</taxon>
        <taxon>Vertebrata</taxon>
        <taxon>Euteleostomi</taxon>
        <taxon>Amphibia</taxon>
        <taxon>Batrachia</taxon>
        <taxon>Caudata</taxon>
        <taxon>Salamandroidea</taxon>
        <taxon>Salamandridae</taxon>
        <taxon>Pleurodelinae</taxon>
        <taxon>Pleurodeles</taxon>
    </lineage>
</organism>
<dbReference type="AlphaFoldDB" id="A0AAV7RC25"/>
<dbReference type="GO" id="GO:0031267">
    <property type="term" value="F:small GTPase binding"/>
    <property type="evidence" value="ECO:0007669"/>
    <property type="project" value="InterPro"/>
</dbReference>
<dbReference type="PANTHER" id="PTHR11223">
    <property type="entry name" value="EXPORTIN 1/5"/>
    <property type="match status" value="1"/>
</dbReference>
<dbReference type="GO" id="GO:0003723">
    <property type="term" value="F:RNA binding"/>
    <property type="evidence" value="ECO:0007669"/>
    <property type="project" value="TreeGrafter"/>
</dbReference>
<keyword evidence="4" id="KW-1185">Reference proteome</keyword>
<dbReference type="SMART" id="SM00913">
    <property type="entry name" value="IBN_N"/>
    <property type="match status" value="1"/>
</dbReference>
<comment type="similarity">
    <text evidence="1">Belongs to the exportin family.</text>
</comment>
<dbReference type="PANTHER" id="PTHR11223:SF3">
    <property type="entry name" value="EXPORTIN-5"/>
    <property type="match status" value="1"/>
</dbReference>
<dbReference type="GO" id="GO:0006405">
    <property type="term" value="P:RNA export from nucleus"/>
    <property type="evidence" value="ECO:0007669"/>
    <property type="project" value="TreeGrafter"/>
</dbReference>
<dbReference type="Pfam" id="PF03810">
    <property type="entry name" value="IBN_N"/>
    <property type="match status" value="1"/>
</dbReference>
<evidence type="ECO:0000256" key="1">
    <source>
        <dbReference type="ARBA" id="ARBA00009466"/>
    </source>
</evidence>
<dbReference type="InterPro" id="IPR013598">
    <property type="entry name" value="Exportin-1/Importin-b-like"/>
</dbReference>
<proteinExistence type="inferred from homology"/>
<dbReference type="Gene3D" id="1.25.10.10">
    <property type="entry name" value="Leucine-rich Repeat Variant"/>
    <property type="match status" value="1"/>
</dbReference>
<dbReference type="InterPro" id="IPR001494">
    <property type="entry name" value="Importin-beta_N"/>
</dbReference>
<comment type="caution">
    <text evidence="3">The sequence shown here is derived from an EMBL/GenBank/DDBJ whole genome shotgun (WGS) entry which is preliminary data.</text>
</comment>
<dbReference type="InterPro" id="IPR045065">
    <property type="entry name" value="XPO1/5"/>
</dbReference>
<dbReference type="SUPFAM" id="SSF48371">
    <property type="entry name" value="ARM repeat"/>
    <property type="match status" value="1"/>
</dbReference>
<dbReference type="InterPro" id="IPR011989">
    <property type="entry name" value="ARM-like"/>
</dbReference>
<dbReference type="GO" id="GO:0042565">
    <property type="term" value="C:RNA nuclear export complex"/>
    <property type="evidence" value="ECO:0007669"/>
    <property type="project" value="TreeGrafter"/>
</dbReference>
<sequence>MSSLAPTTEEQVRIHCRKLVRAVNVIMNPNSSHQHRSEALQMCEGFKEECPFCIPCGLKLADKRESPVMRHFGLQLLEHVIKFRWKFIFPNEKRELKSSIMELIFSGIKDVSEEEGHIKGVIARIVVELIKLEWPQGWPEMLLDLEILSKKGETQTEMVMIILQRLSEDLVTIQTLPAELMYLKNTLIKDSRRIFSFIKEALQDIVKKYRCLAKQCYKVGIAILNALASYLDWVAMYYITDDNCELLEMLCFLLDEPEVQMEAAECLQIAINRTGKVEQRKLLLFLFQEVPMHYILNSAKMDDGEKMTEKRYLFLKRLCTVVCALANLLCLVVGSDEDVTIPDNFQKYLDSLLKFTTHSSLFLRSSTQITWKIFLKHKVFSSDTVLLSKFPKYLQATTINLLKVGFPSKNDSPSCAYSRMDFDSDEEFIEFFRTFCGQQGEVIKVACQLAPRTCFRMASEWLKSLMASPASTGADNSQNTSSAALQWDAMTFFFECVLHQITQVMKKEDIPVNDCVHLLELLLKFNTKEPLILSCALSNMQILFPFLTHSPECLYEILSKLFAIVEQNKGARPKAVQNARRHACSCIKELCLNNAELVLPNLEVLFNQVKQMLGNELMLTPMEKSTLMEALISVSNELKDHDAQREFLEELISPVVSIWLSDGMTKVVSSPEEFLQYVGARSNTSGIATGGLSSLNRSRLSFCVSTILGVLKETRWPSDLEEAKAGAFVCGMLPNGKPLYRNPCARLILKVLDNLLILIKTQQNIHLPEYLTRMMYRFAKALYRLELSAPVAEVYQPLHFVSNTPVYKPEHANIQDFVYTLYSNCFKILGHACVYMMKDIYAIDDLAARLLKNVFINLENLPDYKLTLMIHILLLTLPYLPDERVFMKPLVLFCPKDDHQSLLSPVLGPFLTSLHMRLSNKWHLIDQRKMENEDNIEDESPESPEYQAEKQVRILTRDVMRFITSFCVSGKVADVRVLNGENDDDDDDDVMVVQTPQPSVEENIELSELGVSLMQEEDICSALMVTVFTSLAWNDSVTCQRTAIQLCWPLLRQMLPGTLFANAVKYFFTMVLKGLQVHGDYYFCRMDLIQLAYNIYCALRYRYNELRMVMEDVPDIDKSALELFDKTLSNPIASKKDDEAKKDNFRRLLKGCFGVRNKLEMHTGTR</sequence>
<dbReference type="PROSITE" id="PS50166">
    <property type="entry name" value="IMPORTIN_B_NT"/>
    <property type="match status" value="1"/>
</dbReference>
<reference evidence="3" key="1">
    <citation type="journal article" date="2022" name="bioRxiv">
        <title>Sequencing and chromosome-scale assembly of the giantPleurodeles waltlgenome.</title>
        <authorList>
            <person name="Brown T."/>
            <person name="Elewa A."/>
            <person name="Iarovenko S."/>
            <person name="Subramanian E."/>
            <person name="Araus A.J."/>
            <person name="Petzold A."/>
            <person name="Susuki M."/>
            <person name="Suzuki K.-i.T."/>
            <person name="Hayashi T."/>
            <person name="Toyoda A."/>
            <person name="Oliveira C."/>
            <person name="Osipova E."/>
            <person name="Leigh N.D."/>
            <person name="Simon A."/>
            <person name="Yun M.H."/>
        </authorList>
    </citation>
    <scope>NUCLEOTIDE SEQUENCE</scope>
    <source>
        <strain evidence="3">20211129_DDA</strain>
        <tissue evidence="3">Liver</tissue>
    </source>
</reference>
<evidence type="ECO:0000259" key="2">
    <source>
        <dbReference type="PROSITE" id="PS50166"/>
    </source>
</evidence>
<dbReference type="Pfam" id="PF08389">
    <property type="entry name" value="Xpo1"/>
    <property type="match status" value="1"/>
</dbReference>
<protein>
    <recommendedName>
        <fullName evidence="2">Importin N-terminal domain-containing protein</fullName>
    </recommendedName>
</protein>
<name>A0AAV7RC25_PLEWA</name>
<dbReference type="EMBL" id="JANPWB010000009">
    <property type="protein sequence ID" value="KAJ1148423.1"/>
    <property type="molecule type" value="Genomic_DNA"/>
</dbReference>
<dbReference type="InterPro" id="IPR016024">
    <property type="entry name" value="ARM-type_fold"/>
</dbReference>
<dbReference type="InterPro" id="IPR045478">
    <property type="entry name" value="Exportin-5_C"/>
</dbReference>
<dbReference type="GO" id="GO:0006611">
    <property type="term" value="P:protein export from nucleus"/>
    <property type="evidence" value="ECO:0007669"/>
    <property type="project" value="InterPro"/>
</dbReference>
<gene>
    <name evidence="3" type="ORF">NDU88_001259</name>
</gene>